<dbReference type="AlphaFoldDB" id="A0A0P1GRA2"/>
<dbReference type="InterPro" id="IPR012349">
    <property type="entry name" value="Split_barrel_FMN-bd"/>
</dbReference>
<keyword evidence="1" id="KW-0645">Protease</keyword>
<dbReference type="GO" id="GO:0006508">
    <property type="term" value="P:proteolysis"/>
    <property type="evidence" value="ECO:0007669"/>
    <property type="project" value="UniProtKB-KW"/>
</dbReference>
<protein>
    <submittedName>
        <fullName evidence="1">Protease synthase and sporulation protein PAI 2</fullName>
    </submittedName>
</protein>
<dbReference type="InterPro" id="IPR007396">
    <property type="entry name" value="TR_PAI2-type"/>
</dbReference>
<dbReference type="Gene3D" id="2.30.110.10">
    <property type="entry name" value="Electron Transport, Fmn-binding Protein, Chain A"/>
    <property type="match status" value="1"/>
</dbReference>
<dbReference type="SUPFAM" id="SSF50475">
    <property type="entry name" value="FMN-binding split barrel"/>
    <property type="match status" value="1"/>
</dbReference>
<dbReference type="RefSeq" id="WP_058319206.1">
    <property type="nucleotide sequence ID" value="NZ_CYSF01000012.1"/>
</dbReference>
<keyword evidence="1" id="KW-0378">Hydrolase</keyword>
<dbReference type="GO" id="GO:0008233">
    <property type="term" value="F:peptidase activity"/>
    <property type="evidence" value="ECO:0007669"/>
    <property type="project" value="UniProtKB-KW"/>
</dbReference>
<dbReference type="Pfam" id="PF04299">
    <property type="entry name" value="FMN_bind_2"/>
    <property type="match status" value="1"/>
</dbReference>
<gene>
    <name evidence="1" type="primary">paiB</name>
    <name evidence="1" type="ORF">TM5383_02356</name>
</gene>
<dbReference type="EMBL" id="CYSF01000012">
    <property type="protein sequence ID" value="CUH85128.1"/>
    <property type="molecule type" value="Genomic_DNA"/>
</dbReference>
<evidence type="ECO:0000313" key="1">
    <source>
        <dbReference type="EMBL" id="CUH85128.1"/>
    </source>
</evidence>
<sequence>MHPNPIFRTAEAAQNLTFAADQGFGMVAVNGADGLPHLAHVPFLIEGDRVLFHLVRSNPIVRALKDGAMLRLAVRGAHGYISPDWYGVPDQVPTWNYVAVQIDGRGQILDQDLLLALLNRLSDRFEAVLAPKPVWKMSKMDPDALARMMRMIVPVEMQITDVTGTWKLSQNKDDAVRLAAADGVAEAALDPHAAALAALMRDLPVQS</sequence>
<reference evidence="1 2" key="1">
    <citation type="submission" date="2015-09" db="EMBL/GenBank/DDBJ databases">
        <authorList>
            <consortium name="Swine Surveillance"/>
        </authorList>
    </citation>
    <scope>NUCLEOTIDE SEQUENCE [LARGE SCALE GENOMIC DNA]</scope>
    <source>
        <strain evidence="1 2">CECT 8383</strain>
    </source>
</reference>
<evidence type="ECO:0000313" key="2">
    <source>
        <dbReference type="Proteomes" id="UP000051681"/>
    </source>
</evidence>
<organism evidence="1 2">
    <name type="scientific">Thalassovita mediterranea</name>
    <dbReference type="NCBI Taxonomy" id="340021"/>
    <lineage>
        <taxon>Bacteria</taxon>
        <taxon>Pseudomonadati</taxon>
        <taxon>Pseudomonadota</taxon>
        <taxon>Alphaproteobacteria</taxon>
        <taxon>Rhodobacterales</taxon>
        <taxon>Roseobacteraceae</taxon>
        <taxon>Thalassovita</taxon>
    </lineage>
</organism>
<accession>A0A0P1GRA2</accession>
<proteinExistence type="predicted"/>
<dbReference type="Proteomes" id="UP000051681">
    <property type="component" value="Unassembled WGS sequence"/>
</dbReference>
<dbReference type="PIRSF" id="PIRSF010372">
    <property type="entry name" value="PaiB"/>
    <property type="match status" value="1"/>
</dbReference>
<dbReference type="PANTHER" id="PTHR35802:SF1">
    <property type="entry name" value="PROTEASE SYNTHASE AND SPORULATION PROTEIN PAI 2"/>
    <property type="match status" value="1"/>
</dbReference>
<dbReference type="STRING" id="340021.TM5383_02356"/>
<dbReference type="PANTHER" id="PTHR35802">
    <property type="entry name" value="PROTEASE SYNTHASE AND SPORULATION PROTEIN PAI 2"/>
    <property type="match status" value="1"/>
</dbReference>
<dbReference type="OrthoDB" id="9794948at2"/>
<name>A0A0P1GRA2_9RHOB</name>
<keyword evidence="2" id="KW-1185">Reference proteome</keyword>